<dbReference type="SUPFAM" id="SSF50249">
    <property type="entry name" value="Nucleic acid-binding proteins"/>
    <property type="match status" value="1"/>
</dbReference>
<dbReference type="EMBL" id="FWXV01000009">
    <property type="protein sequence ID" value="SMD23649.1"/>
    <property type="molecule type" value="Genomic_DNA"/>
</dbReference>
<dbReference type="Pfam" id="PF01938">
    <property type="entry name" value="TRAM"/>
    <property type="match status" value="1"/>
</dbReference>
<dbReference type="Proteomes" id="UP000192674">
    <property type="component" value="Unassembled WGS sequence"/>
</dbReference>
<evidence type="ECO:0000256" key="1">
    <source>
        <dbReference type="ARBA" id="ARBA00022603"/>
    </source>
</evidence>
<feature type="domain" description="TRAM" evidence="5">
    <location>
        <begin position="7"/>
        <end position="66"/>
    </location>
</feature>
<dbReference type="GO" id="GO:0070475">
    <property type="term" value="P:rRNA base methylation"/>
    <property type="evidence" value="ECO:0007669"/>
    <property type="project" value="TreeGrafter"/>
</dbReference>
<dbReference type="Gene3D" id="2.40.50.1070">
    <property type="match status" value="1"/>
</dbReference>
<gene>
    <name evidence="6" type="ORF">SAMN05661093_08145</name>
</gene>
<comment type="similarity">
    <text evidence="4">Belongs to the class I-like SAM-binding methyltransferase superfamily. RNA M5U methyltransferase family.</text>
</comment>
<dbReference type="PANTHER" id="PTHR11061:SF30">
    <property type="entry name" value="TRNA (URACIL(54)-C(5))-METHYLTRANSFERASE"/>
    <property type="match status" value="1"/>
</dbReference>
<dbReference type="PROSITE" id="PS51687">
    <property type="entry name" value="SAM_MT_RNA_M5U"/>
    <property type="match status" value="1"/>
</dbReference>
<dbReference type="InterPro" id="IPR012340">
    <property type="entry name" value="NA-bd_OB-fold"/>
</dbReference>
<feature type="binding site" evidence="4">
    <location>
        <position position="272"/>
    </location>
    <ligand>
        <name>S-adenosyl-L-methionine</name>
        <dbReference type="ChEBI" id="CHEBI:59789"/>
    </ligand>
</feature>
<proteinExistence type="inferred from homology"/>
<dbReference type="PROSITE" id="PS50926">
    <property type="entry name" value="TRAM"/>
    <property type="match status" value="1"/>
</dbReference>
<dbReference type="InterPro" id="IPR002792">
    <property type="entry name" value="TRAM_dom"/>
</dbReference>
<dbReference type="GO" id="GO:0070041">
    <property type="term" value="F:rRNA (uridine-C5-)-methyltransferase activity"/>
    <property type="evidence" value="ECO:0007669"/>
    <property type="project" value="TreeGrafter"/>
</dbReference>
<feature type="binding site" evidence="4">
    <location>
        <position position="243"/>
    </location>
    <ligand>
        <name>S-adenosyl-L-methionine</name>
        <dbReference type="ChEBI" id="CHEBI:59789"/>
    </ligand>
</feature>
<evidence type="ECO:0000256" key="3">
    <source>
        <dbReference type="ARBA" id="ARBA00022691"/>
    </source>
</evidence>
<organism evidence="6 7">
    <name type="scientific">Kibdelosporangium aridum</name>
    <dbReference type="NCBI Taxonomy" id="2030"/>
    <lineage>
        <taxon>Bacteria</taxon>
        <taxon>Bacillati</taxon>
        <taxon>Actinomycetota</taxon>
        <taxon>Actinomycetes</taxon>
        <taxon>Pseudonocardiales</taxon>
        <taxon>Pseudonocardiaceae</taxon>
        <taxon>Kibdelosporangium</taxon>
    </lineage>
</organism>
<keyword evidence="1 4" id="KW-0489">Methyltransferase</keyword>
<dbReference type="Gene3D" id="3.40.50.150">
    <property type="entry name" value="Vaccinia Virus protein VP39"/>
    <property type="match status" value="2"/>
</dbReference>
<sequence length="413" mass="44384">MTAREKLNWKGRRLDVEVGPVAHGGHCVARYEGRVLFVRHALPGERVTAEVTEDKGGSYCRADAVEIITASPDRVEPPCPLSGPGACGGCDWQHASGEAQRKLKAAVVSEHLSKATNRDIPVVVEELTGGLLGWRTRVRMAVGFDQLPGFHPHRSHAVIPVGHCPITVPGLVESVAGQEFAKDSELELVRDGSGRIHARQLKLVRGYRGRMHYQRKAVAGNGEPAVEFAAGRHWEMNAYNFWQVHPAAADTLAAAVGEWAQASPGACAWDLYSGVGIFASVLAAQVGPEGRVLAVEQAGQSSLDSERLLADLPQVTAVSRKVEFALREGLLDGPDPEVVVLDPPRKGAGHEVVDTIAGRHPARVVYVACDPAALGRDVARFMLHGYKLESVRAFDAFPMTHHVEAVALLTPGD</sequence>
<dbReference type="OrthoDB" id="9804590at2"/>
<dbReference type="RefSeq" id="WP_084432595.1">
    <property type="nucleotide sequence ID" value="NZ_FWXV01000009.1"/>
</dbReference>
<feature type="active site" description="Nucleophile" evidence="4">
    <location>
        <position position="369"/>
    </location>
</feature>
<name>A0A1Y5Y4C1_KIBAR</name>
<evidence type="ECO:0000256" key="2">
    <source>
        <dbReference type="ARBA" id="ARBA00022679"/>
    </source>
</evidence>
<dbReference type="PANTHER" id="PTHR11061">
    <property type="entry name" value="RNA M5U METHYLTRANSFERASE"/>
    <property type="match status" value="1"/>
</dbReference>
<dbReference type="SUPFAM" id="SSF53335">
    <property type="entry name" value="S-adenosyl-L-methionine-dependent methyltransferases"/>
    <property type="match status" value="1"/>
</dbReference>
<dbReference type="PROSITE" id="PS01231">
    <property type="entry name" value="TRMA_2"/>
    <property type="match status" value="1"/>
</dbReference>
<dbReference type="InterPro" id="IPR010280">
    <property type="entry name" value="U5_MeTrfase_fam"/>
</dbReference>
<keyword evidence="2 4" id="KW-0808">Transferase</keyword>
<accession>A0A1Y5Y4C1</accession>
<evidence type="ECO:0000313" key="6">
    <source>
        <dbReference type="EMBL" id="SMD23649.1"/>
    </source>
</evidence>
<feature type="binding site" evidence="4">
    <location>
        <position position="342"/>
    </location>
    <ligand>
        <name>S-adenosyl-L-methionine</name>
        <dbReference type="ChEBI" id="CHEBI:59789"/>
    </ligand>
</feature>
<dbReference type="AlphaFoldDB" id="A0A1Y5Y4C1"/>
<evidence type="ECO:0000259" key="5">
    <source>
        <dbReference type="PROSITE" id="PS50926"/>
    </source>
</evidence>
<feature type="binding site" evidence="4">
    <location>
        <position position="296"/>
    </location>
    <ligand>
        <name>S-adenosyl-L-methionine</name>
        <dbReference type="ChEBI" id="CHEBI:59789"/>
    </ligand>
</feature>
<keyword evidence="7" id="KW-1185">Reference proteome</keyword>
<evidence type="ECO:0000313" key="7">
    <source>
        <dbReference type="Proteomes" id="UP000192674"/>
    </source>
</evidence>
<keyword evidence="3 4" id="KW-0949">S-adenosyl-L-methionine</keyword>
<dbReference type="Gene3D" id="2.40.50.140">
    <property type="entry name" value="Nucleic acid-binding proteins"/>
    <property type="match status" value="1"/>
</dbReference>
<dbReference type="InterPro" id="IPR029063">
    <property type="entry name" value="SAM-dependent_MTases_sf"/>
</dbReference>
<protein>
    <submittedName>
        <fullName evidence="6">tRNA/tmRNA/rRNA uracil-C5-methylase, TrmA/RlmC/RlmD family</fullName>
    </submittedName>
</protein>
<reference evidence="6 7" key="1">
    <citation type="submission" date="2017-04" db="EMBL/GenBank/DDBJ databases">
        <authorList>
            <person name="Afonso C.L."/>
            <person name="Miller P.J."/>
            <person name="Scott M.A."/>
            <person name="Spackman E."/>
            <person name="Goraichik I."/>
            <person name="Dimitrov K.M."/>
            <person name="Suarez D.L."/>
            <person name="Swayne D.E."/>
        </authorList>
    </citation>
    <scope>NUCLEOTIDE SEQUENCE [LARGE SCALE GENOMIC DNA]</scope>
    <source>
        <strain evidence="6 7">DSM 43828</strain>
    </source>
</reference>
<dbReference type="InterPro" id="IPR030391">
    <property type="entry name" value="MeTrfase_TrmA_CS"/>
</dbReference>
<dbReference type="Pfam" id="PF05958">
    <property type="entry name" value="tRNA_U5-meth_tr"/>
    <property type="match status" value="1"/>
</dbReference>
<evidence type="ECO:0000256" key="4">
    <source>
        <dbReference type="PROSITE-ProRule" id="PRU01024"/>
    </source>
</evidence>